<reference evidence="1 2" key="1">
    <citation type="submission" date="2023-10" db="EMBL/GenBank/DDBJ databases">
        <title>Development of a sustainable strategy for remediation of hydrocarbon-contaminated territories based on the waste exchange concept.</title>
        <authorList>
            <person name="Krivoruchko A."/>
        </authorList>
    </citation>
    <scope>NUCLEOTIDE SEQUENCE [LARGE SCALE GENOMIC DNA]</scope>
    <source>
        <strain evidence="1 2">IEGM 60</strain>
    </source>
</reference>
<dbReference type="PANTHER" id="PTHR34861:SF10">
    <property type="entry name" value="CYCLASE"/>
    <property type="match status" value="1"/>
</dbReference>
<dbReference type="Gene3D" id="3.50.30.50">
    <property type="entry name" value="Putative cyclase"/>
    <property type="match status" value="1"/>
</dbReference>
<proteinExistence type="predicted"/>
<protein>
    <submittedName>
        <fullName evidence="1">Cyclase family protein</fullName>
        <ecNumber evidence="1">3.5.-.-</ecNumber>
    </submittedName>
</protein>
<dbReference type="SUPFAM" id="SSF102198">
    <property type="entry name" value="Putative cyclase"/>
    <property type="match status" value="1"/>
</dbReference>
<dbReference type="InterPro" id="IPR037175">
    <property type="entry name" value="KFase_sf"/>
</dbReference>
<name>A0ABU4CRV4_RHOJO</name>
<accession>A0ABU4CRV4</accession>
<dbReference type="PANTHER" id="PTHR34861">
    <property type="match status" value="1"/>
</dbReference>
<keyword evidence="2" id="KW-1185">Reference proteome</keyword>
<comment type="caution">
    <text evidence="1">The sequence shown here is derived from an EMBL/GenBank/DDBJ whole genome shotgun (WGS) entry which is preliminary data.</text>
</comment>
<dbReference type="EC" id="3.5.-.-" evidence="1"/>
<sequence length="315" mass="33478">MPEQDDVDAVSEFGNWGRWGTGDERGAANLLTPTVVLEAFKAVREGTTLSLALPIQGATSGPGASRVPHLAGRPLPQHFMSMDGGDYAAGTGRIKGEMSVADDALIVSPHGTTTHIDALAHMWRNDVLFNGHSANRVRSYGATRCGIDKLGPLITRGVMLDVARHLGVPHLAASTRIDDQLLADTAESAGVEVRAGDVVLVRTGWAAVFAQDPEKYNDEQPGLCHSGGKWLVERDVVAIGSDNIAVGALDPGGVFHGSVDEDIHMLTLWEHGVSLIEMLWLEELSHTERVEFLFVAAPLPIVGGTASPINPVVVL</sequence>
<dbReference type="EMBL" id="JAWLKA010000035">
    <property type="protein sequence ID" value="MDV6286274.1"/>
    <property type="molecule type" value="Genomic_DNA"/>
</dbReference>
<dbReference type="InterPro" id="IPR007325">
    <property type="entry name" value="KFase/CYL"/>
</dbReference>
<dbReference type="Proteomes" id="UP001185737">
    <property type="component" value="Unassembled WGS sequence"/>
</dbReference>
<dbReference type="Pfam" id="PF04199">
    <property type="entry name" value="Cyclase"/>
    <property type="match status" value="1"/>
</dbReference>
<gene>
    <name evidence="1" type="ORF">R3Q59_37970</name>
</gene>
<evidence type="ECO:0000313" key="1">
    <source>
        <dbReference type="EMBL" id="MDV6286274.1"/>
    </source>
</evidence>
<dbReference type="GO" id="GO:0016787">
    <property type="term" value="F:hydrolase activity"/>
    <property type="evidence" value="ECO:0007669"/>
    <property type="project" value="UniProtKB-KW"/>
</dbReference>
<evidence type="ECO:0000313" key="2">
    <source>
        <dbReference type="Proteomes" id="UP001185737"/>
    </source>
</evidence>
<organism evidence="1 2">
    <name type="scientific">Rhodococcus jostii</name>
    <dbReference type="NCBI Taxonomy" id="132919"/>
    <lineage>
        <taxon>Bacteria</taxon>
        <taxon>Bacillati</taxon>
        <taxon>Actinomycetota</taxon>
        <taxon>Actinomycetes</taxon>
        <taxon>Mycobacteriales</taxon>
        <taxon>Nocardiaceae</taxon>
        <taxon>Rhodococcus</taxon>
    </lineage>
</organism>
<keyword evidence="1" id="KW-0378">Hydrolase</keyword>